<reference evidence="2" key="1">
    <citation type="submission" date="2023-01" db="EMBL/GenBank/DDBJ databases">
        <title>Colletotrichum chrysophilum M932 genome sequence.</title>
        <authorList>
            <person name="Baroncelli R."/>
        </authorList>
    </citation>
    <scope>NUCLEOTIDE SEQUENCE</scope>
    <source>
        <strain evidence="2">M932</strain>
    </source>
</reference>
<sequence>MLIGKCCARYLTYVCAPHHRAHTTNWDDLSKQRRLDLLELHAEDNHHNSHKAATIPASSTEERGFPDPHPSAKRSFKGCRSLTVGSRKGSIPGSDVHDMAGCKYTHTFKRREDRTGRDRLSVPGHVAAAAEAAASNSKQQQNTLGCMAAATQQQIILQYLSYKAEDAKTKTP</sequence>
<evidence type="ECO:0000313" key="2">
    <source>
        <dbReference type="EMBL" id="KAK1852781.1"/>
    </source>
</evidence>
<proteinExistence type="predicted"/>
<protein>
    <submittedName>
        <fullName evidence="2">Uncharacterized protein</fullName>
    </submittedName>
</protein>
<dbReference type="Proteomes" id="UP001243330">
    <property type="component" value="Unassembled WGS sequence"/>
</dbReference>
<dbReference type="AlphaFoldDB" id="A0AAD9EQC7"/>
<evidence type="ECO:0000313" key="3">
    <source>
        <dbReference type="Proteomes" id="UP001243330"/>
    </source>
</evidence>
<evidence type="ECO:0000256" key="1">
    <source>
        <dbReference type="SAM" id="MobiDB-lite"/>
    </source>
</evidence>
<feature type="region of interest" description="Disordered" evidence="1">
    <location>
        <begin position="42"/>
        <end position="76"/>
    </location>
</feature>
<gene>
    <name evidence="2" type="ORF">CCHR01_04632</name>
</gene>
<name>A0AAD9EQC7_9PEZI</name>
<keyword evidence="3" id="KW-1185">Reference proteome</keyword>
<comment type="caution">
    <text evidence="2">The sequence shown here is derived from an EMBL/GenBank/DDBJ whole genome shotgun (WGS) entry which is preliminary data.</text>
</comment>
<dbReference type="EMBL" id="JAQOWY010000068">
    <property type="protein sequence ID" value="KAK1852781.1"/>
    <property type="molecule type" value="Genomic_DNA"/>
</dbReference>
<accession>A0AAD9EQC7</accession>
<organism evidence="2 3">
    <name type="scientific">Colletotrichum chrysophilum</name>
    <dbReference type="NCBI Taxonomy" id="1836956"/>
    <lineage>
        <taxon>Eukaryota</taxon>
        <taxon>Fungi</taxon>
        <taxon>Dikarya</taxon>
        <taxon>Ascomycota</taxon>
        <taxon>Pezizomycotina</taxon>
        <taxon>Sordariomycetes</taxon>
        <taxon>Hypocreomycetidae</taxon>
        <taxon>Glomerellales</taxon>
        <taxon>Glomerellaceae</taxon>
        <taxon>Colletotrichum</taxon>
        <taxon>Colletotrichum gloeosporioides species complex</taxon>
    </lineage>
</organism>